<dbReference type="Gene3D" id="3.40.50.1820">
    <property type="entry name" value="alpha/beta hydrolase"/>
    <property type="match status" value="1"/>
</dbReference>
<feature type="signal peptide" evidence="3">
    <location>
        <begin position="1"/>
        <end position="18"/>
    </location>
</feature>
<dbReference type="Pfam" id="PF00135">
    <property type="entry name" value="COesterase"/>
    <property type="match status" value="1"/>
</dbReference>
<proteinExistence type="inferred from homology"/>
<dbReference type="InterPro" id="IPR002018">
    <property type="entry name" value="CarbesteraseB"/>
</dbReference>
<dbReference type="EC" id="3.1.1.-" evidence="3"/>
<keyword evidence="6" id="KW-1185">Reference proteome</keyword>
<dbReference type="OrthoDB" id="408631at2759"/>
<evidence type="ECO:0000313" key="5">
    <source>
        <dbReference type="EMBL" id="KEF51199.1"/>
    </source>
</evidence>
<protein>
    <recommendedName>
        <fullName evidence="3">Carboxylic ester hydrolase</fullName>
        <ecNumber evidence="3">3.1.1.-</ecNumber>
    </recommendedName>
</protein>
<evidence type="ECO:0000313" key="6">
    <source>
        <dbReference type="Proteomes" id="UP000027920"/>
    </source>
</evidence>
<feature type="chain" id="PRO_5005104190" description="Carboxylic ester hydrolase" evidence="3">
    <location>
        <begin position="19"/>
        <end position="562"/>
    </location>
</feature>
<evidence type="ECO:0000256" key="3">
    <source>
        <dbReference type="RuleBase" id="RU361235"/>
    </source>
</evidence>
<dbReference type="PROSITE" id="PS00122">
    <property type="entry name" value="CARBOXYLESTERASE_B_1"/>
    <property type="match status" value="1"/>
</dbReference>
<accession>A0A072NTK3</accession>
<dbReference type="HOGENOM" id="CLU_006586_10_5_1"/>
<dbReference type="InterPro" id="IPR019826">
    <property type="entry name" value="Carboxylesterase_B_AS"/>
</dbReference>
<dbReference type="SUPFAM" id="SSF53474">
    <property type="entry name" value="alpha/beta-Hydrolases"/>
    <property type="match status" value="1"/>
</dbReference>
<comment type="caution">
    <text evidence="5">The sequence shown here is derived from an EMBL/GenBank/DDBJ whole genome shotgun (WGS) entry which is preliminary data.</text>
</comment>
<keyword evidence="2 3" id="KW-0378">Hydrolase</keyword>
<dbReference type="AlphaFoldDB" id="A0A072NTK3"/>
<gene>
    <name evidence="5" type="ORF">A1O9_12813</name>
</gene>
<comment type="similarity">
    <text evidence="1 3">Belongs to the type-B carboxylesterase/lipase family.</text>
</comment>
<dbReference type="InterPro" id="IPR029058">
    <property type="entry name" value="AB_hydrolase_fold"/>
</dbReference>
<dbReference type="ESTHER" id="9euro-a0a072ntk3">
    <property type="family name" value="Fungal_carboxylesterase_lipase"/>
</dbReference>
<dbReference type="STRING" id="1182545.A0A072NTK3"/>
<dbReference type="Proteomes" id="UP000027920">
    <property type="component" value="Unassembled WGS sequence"/>
</dbReference>
<dbReference type="InterPro" id="IPR050309">
    <property type="entry name" value="Type-B_Carboxylest/Lipase"/>
</dbReference>
<dbReference type="VEuPathDB" id="FungiDB:A1O9_12813"/>
<evidence type="ECO:0000256" key="1">
    <source>
        <dbReference type="ARBA" id="ARBA00005964"/>
    </source>
</evidence>
<name>A0A072NTK3_9EURO</name>
<reference evidence="5 6" key="1">
    <citation type="submission" date="2013-03" db="EMBL/GenBank/DDBJ databases">
        <title>The Genome Sequence of Exophiala aquamarina CBS 119918.</title>
        <authorList>
            <consortium name="The Broad Institute Genomics Platform"/>
            <person name="Cuomo C."/>
            <person name="de Hoog S."/>
            <person name="Gorbushina A."/>
            <person name="Walker B."/>
            <person name="Young S.K."/>
            <person name="Zeng Q."/>
            <person name="Gargeya S."/>
            <person name="Fitzgerald M."/>
            <person name="Haas B."/>
            <person name="Abouelleil A."/>
            <person name="Allen A.W."/>
            <person name="Alvarado L."/>
            <person name="Arachchi H.M."/>
            <person name="Berlin A.M."/>
            <person name="Chapman S.B."/>
            <person name="Gainer-Dewar J."/>
            <person name="Goldberg J."/>
            <person name="Griggs A."/>
            <person name="Gujja S."/>
            <person name="Hansen M."/>
            <person name="Howarth C."/>
            <person name="Imamovic A."/>
            <person name="Ireland A."/>
            <person name="Larimer J."/>
            <person name="McCowan C."/>
            <person name="Murphy C."/>
            <person name="Pearson M."/>
            <person name="Poon T.W."/>
            <person name="Priest M."/>
            <person name="Roberts A."/>
            <person name="Saif S."/>
            <person name="Shea T."/>
            <person name="Sisk P."/>
            <person name="Sykes S."/>
            <person name="Wortman J."/>
            <person name="Nusbaum C."/>
            <person name="Birren B."/>
        </authorList>
    </citation>
    <scope>NUCLEOTIDE SEQUENCE [LARGE SCALE GENOMIC DNA]</scope>
    <source>
        <strain evidence="5 6">CBS 119918</strain>
    </source>
</reference>
<dbReference type="RefSeq" id="XP_013253789.1">
    <property type="nucleotide sequence ID" value="XM_013398335.1"/>
</dbReference>
<dbReference type="PANTHER" id="PTHR11559">
    <property type="entry name" value="CARBOXYLESTERASE"/>
    <property type="match status" value="1"/>
</dbReference>
<keyword evidence="3" id="KW-0732">Signal</keyword>
<dbReference type="EMBL" id="AMGV01000027">
    <property type="protein sequence ID" value="KEF51199.1"/>
    <property type="molecule type" value="Genomic_DNA"/>
</dbReference>
<organism evidence="5 6">
    <name type="scientific">Exophiala aquamarina CBS 119918</name>
    <dbReference type="NCBI Taxonomy" id="1182545"/>
    <lineage>
        <taxon>Eukaryota</taxon>
        <taxon>Fungi</taxon>
        <taxon>Dikarya</taxon>
        <taxon>Ascomycota</taxon>
        <taxon>Pezizomycotina</taxon>
        <taxon>Eurotiomycetes</taxon>
        <taxon>Chaetothyriomycetidae</taxon>
        <taxon>Chaetothyriales</taxon>
        <taxon>Herpotrichiellaceae</taxon>
        <taxon>Exophiala</taxon>
    </lineage>
</organism>
<evidence type="ECO:0000259" key="4">
    <source>
        <dbReference type="Pfam" id="PF00135"/>
    </source>
</evidence>
<dbReference type="GeneID" id="25287707"/>
<sequence length="562" mass="60687">MQSSKLLVGLCLLTRLFAQSLPEVDLGYEIHRALEYDDVDETYLFKNVRYAQAPVGDLRFAAPVPPRGRNTDVQTGAKPVICPQGVPAWNLVQTQWLSWYLAGNASLFNFTQAEITSQAIVAARGGVVANNTVASEDCLVLDVMVDRDVFENAANVTSGKSAGVPVVLWIHGGGYVFGYKDSSGTGAGLLRAARSDGRRLIFVPINYRLGAFGFSSGPTFQAAGGVANAGLYDQRRAIEWVAENIHLFGGDKNQITILGESAGGGSVAHQLAAFGGQNPAPIKRAIAQSPGYHAVPSFSTQEGVWESFLSYLNVGTFEEARAASSEAIIAANEAQVADSGWSKYTYNPVVDGIFAPNLPARAFAIGAYNKNVTVLAGHNTREGVYFTIPTIETDDDLGAWLKTLFHTITDETLADLYANVYPAKYDGSLPYTNGLDRAVLVSAEYIFHSNKNFLAQAYSDKYYSYMFQVEPGLHGSDVLYTFYDGTDGRNTTPLVDNVALMLQSYIANFVTSGDPNGNGNVPFFPAHGTNGSMNGLNVTGVTIETDPTDNNRTRWWGKALYV</sequence>
<evidence type="ECO:0000256" key="2">
    <source>
        <dbReference type="ARBA" id="ARBA00022801"/>
    </source>
</evidence>
<feature type="domain" description="Carboxylesterase type B" evidence="4">
    <location>
        <begin position="38"/>
        <end position="537"/>
    </location>
</feature>
<dbReference type="GO" id="GO:0016787">
    <property type="term" value="F:hydrolase activity"/>
    <property type="evidence" value="ECO:0007669"/>
    <property type="project" value="UniProtKB-KW"/>
</dbReference>